<dbReference type="InterPro" id="IPR002052">
    <property type="entry name" value="DNA_methylase_N6_adenine_CS"/>
</dbReference>
<dbReference type="PANTHER" id="PTHR18895:SF74">
    <property type="entry name" value="MTRF1L RELEASE FACTOR GLUTAMINE METHYLTRANSFERASE"/>
    <property type="match status" value="1"/>
</dbReference>
<evidence type="ECO:0000313" key="3">
    <source>
        <dbReference type="Proteomes" id="UP000229784"/>
    </source>
</evidence>
<dbReference type="GO" id="GO:0003676">
    <property type="term" value="F:nucleic acid binding"/>
    <property type="evidence" value="ECO:0007669"/>
    <property type="project" value="InterPro"/>
</dbReference>
<gene>
    <name evidence="2" type="ORF">COT20_00040</name>
</gene>
<name>A0A2M6XVF6_9BACT</name>
<dbReference type="PANTHER" id="PTHR18895">
    <property type="entry name" value="HEMK METHYLTRANSFERASE"/>
    <property type="match status" value="1"/>
</dbReference>
<accession>A0A2M6XVF6</accession>
<dbReference type="CDD" id="cd02440">
    <property type="entry name" value="AdoMet_MTases"/>
    <property type="match status" value="1"/>
</dbReference>
<organism evidence="2 3">
    <name type="scientific">bacterium (Candidatus Gribaldobacteria) CG08_land_8_20_14_0_20_39_15</name>
    <dbReference type="NCBI Taxonomy" id="2014273"/>
    <lineage>
        <taxon>Bacteria</taxon>
        <taxon>Candidatus Gribaldobacteria</taxon>
    </lineage>
</organism>
<dbReference type="SUPFAM" id="SSF53335">
    <property type="entry name" value="S-adenosyl-L-methionine-dependent methyltransferases"/>
    <property type="match status" value="1"/>
</dbReference>
<dbReference type="GO" id="GO:0008170">
    <property type="term" value="F:N-methyltransferase activity"/>
    <property type="evidence" value="ECO:0007669"/>
    <property type="project" value="UniProtKB-ARBA"/>
</dbReference>
<dbReference type="GO" id="GO:0008757">
    <property type="term" value="F:S-adenosylmethionine-dependent methyltransferase activity"/>
    <property type="evidence" value="ECO:0007669"/>
    <property type="project" value="UniProtKB-ARBA"/>
</dbReference>
<protein>
    <recommendedName>
        <fullName evidence="1">Methyltransferase small domain-containing protein</fullName>
    </recommendedName>
</protein>
<evidence type="ECO:0000259" key="1">
    <source>
        <dbReference type="Pfam" id="PF05175"/>
    </source>
</evidence>
<proteinExistence type="predicted"/>
<dbReference type="GO" id="GO:0032259">
    <property type="term" value="P:methylation"/>
    <property type="evidence" value="ECO:0007669"/>
    <property type="project" value="InterPro"/>
</dbReference>
<dbReference type="Pfam" id="PF05175">
    <property type="entry name" value="MTS"/>
    <property type="match status" value="1"/>
</dbReference>
<dbReference type="InterPro" id="IPR050320">
    <property type="entry name" value="N5-glutamine_MTase"/>
</dbReference>
<dbReference type="InterPro" id="IPR007848">
    <property type="entry name" value="Small_mtfrase_dom"/>
</dbReference>
<reference evidence="3" key="1">
    <citation type="submission" date="2017-09" db="EMBL/GenBank/DDBJ databases">
        <title>Depth-based differentiation of microbial function through sediment-hosted aquifers and enrichment of novel symbionts in the deep terrestrial subsurface.</title>
        <authorList>
            <person name="Probst A.J."/>
            <person name="Ladd B."/>
            <person name="Jarett J.K."/>
            <person name="Geller-Mcgrath D.E."/>
            <person name="Sieber C.M.K."/>
            <person name="Emerson J.B."/>
            <person name="Anantharaman K."/>
            <person name="Thomas B.C."/>
            <person name="Malmstrom R."/>
            <person name="Stieglmeier M."/>
            <person name="Klingl A."/>
            <person name="Woyke T."/>
            <person name="Ryan C.M."/>
            <person name="Banfield J.F."/>
        </authorList>
    </citation>
    <scope>NUCLEOTIDE SEQUENCE [LARGE SCALE GENOMIC DNA]</scope>
</reference>
<dbReference type="AlphaFoldDB" id="A0A2M6XVF6"/>
<evidence type="ECO:0000313" key="2">
    <source>
        <dbReference type="EMBL" id="PIU16601.1"/>
    </source>
</evidence>
<dbReference type="InterPro" id="IPR029063">
    <property type="entry name" value="SAM-dependent_MTases_sf"/>
</dbReference>
<comment type="caution">
    <text evidence="2">The sequence shown here is derived from an EMBL/GenBank/DDBJ whole genome shotgun (WGS) entry which is preliminary data.</text>
</comment>
<dbReference type="Proteomes" id="UP000229784">
    <property type="component" value="Unassembled WGS sequence"/>
</dbReference>
<dbReference type="EMBL" id="PEXQ01000002">
    <property type="protein sequence ID" value="PIU16601.1"/>
    <property type="molecule type" value="Genomic_DNA"/>
</dbReference>
<dbReference type="Gene3D" id="3.40.50.150">
    <property type="entry name" value="Vaccinia Virus protein VP39"/>
    <property type="match status" value="1"/>
</dbReference>
<dbReference type="PROSITE" id="PS00092">
    <property type="entry name" value="N6_MTASE"/>
    <property type="match status" value="1"/>
</dbReference>
<sequence>MKDKLNQEITWLLNEKYNGRLTAEAKKDITRLIKREPVDYVIGYKKFLGCKIDLRYMPLIPREETEFWVKRVIGDISDKGWGNIFCEHPQAKLPGSPLAKFCRGHERGRRWGDRAYHKKHFPSPYQKILDVFAGSGCCGIAILKHISNSQCDFLDIDDNCLKQIRLNLKLNGIDKKRYHVIKSDIFSAFSSANHKLLTINYNLILVNPPYIGLSERKNIQKSVLDFEPKSALFAKENGLFFIKKFLQEVKNYLSENGVIYLEFGYNQKNDIAKLLKKFGYQNFEFHKDQFNKWRFVKILDFFRD</sequence>
<feature type="domain" description="Methyltransferase small" evidence="1">
    <location>
        <begin position="120"/>
        <end position="211"/>
    </location>
</feature>